<protein>
    <submittedName>
        <fullName evidence="10">DNA-binding response OmpR family regulator</fullName>
    </submittedName>
</protein>
<keyword evidence="5" id="KW-0804">Transcription</keyword>
<proteinExistence type="predicted"/>
<dbReference type="FunFam" id="3.40.50.2300:FF:000002">
    <property type="entry name" value="DNA-binding response regulator PhoP"/>
    <property type="match status" value="1"/>
</dbReference>
<name>A0A2U1E5I3_9FIRM</name>
<dbReference type="GO" id="GO:0000976">
    <property type="term" value="F:transcription cis-regulatory region binding"/>
    <property type="evidence" value="ECO:0007669"/>
    <property type="project" value="TreeGrafter"/>
</dbReference>
<dbReference type="Proteomes" id="UP000245793">
    <property type="component" value="Unassembled WGS sequence"/>
</dbReference>
<feature type="DNA-binding region" description="OmpR/PhoB-type" evidence="7">
    <location>
        <begin position="125"/>
        <end position="223"/>
    </location>
</feature>
<dbReference type="GO" id="GO:0000156">
    <property type="term" value="F:phosphorelay response regulator activity"/>
    <property type="evidence" value="ECO:0007669"/>
    <property type="project" value="TreeGrafter"/>
</dbReference>
<evidence type="ECO:0000313" key="10">
    <source>
        <dbReference type="EMBL" id="PVY95203.1"/>
    </source>
</evidence>
<evidence type="ECO:0000313" key="11">
    <source>
        <dbReference type="Proteomes" id="UP000245793"/>
    </source>
</evidence>
<dbReference type="AlphaFoldDB" id="A0A2U1E5I3"/>
<dbReference type="PROSITE" id="PS50110">
    <property type="entry name" value="RESPONSE_REGULATORY"/>
    <property type="match status" value="1"/>
</dbReference>
<dbReference type="GO" id="GO:0006355">
    <property type="term" value="P:regulation of DNA-templated transcription"/>
    <property type="evidence" value="ECO:0007669"/>
    <property type="project" value="InterPro"/>
</dbReference>
<accession>A0A2U1E5I3</accession>
<dbReference type="Gene3D" id="3.40.50.2300">
    <property type="match status" value="1"/>
</dbReference>
<keyword evidence="2" id="KW-0902">Two-component regulatory system</keyword>
<reference evidence="10 11" key="1">
    <citation type="submission" date="2018-04" db="EMBL/GenBank/DDBJ databases">
        <title>Genomic Encyclopedia of Type Strains, Phase IV (KMG-IV): sequencing the most valuable type-strain genomes for metagenomic binning, comparative biology and taxonomic classification.</title>
        <authorList>
            <person name="Goeker M."/>
        </authorList>
    </citation>
    <scope>NUCLEOTIDE SEQUENCE [LARGE SCALE GENOMIC DNA]</scope>
    <source>
        <strain evidence="10 11">DSM 20705</strain>
    </source>
</reference>
<evidence type="ECO:0000256" key="5">
    <source>
        <dbReference type="ARBA" id="ARBA00023163"/>
    </source>
</evidence>
<dbReference type="SUPFAM" id="SSF52172">
    <property type="entry name" value="CheY-like"/>
    <property type="match status" value="1"/>
</dbReference>
<keyword evidence="1 6" id="KW-0597">Phosphoprotein</keyword>
<dbReference type="InterPro" id="IPR011006">
    <property type="entry name" value="CheY-like_superfamily"/>
</dbReference>
<dbReference type="RefSeq" id="WP_116479684.1">
    <property type="nucleotide sequence ID" value="NZ_QEKV01000002.1"/>
</dbReference>
<evidence type="ECO:0000256" key="1">
    <source>
        <dbReference type="ARBA" id="ARBA00022553"/>
    </source>
</evidence>
<evidence type="ECO:0000256" key="6">
    <source>
        <dbReference type="PROSITE-ProRule" id="PRU00169"/>
    </source>
</evidence>
<dbReference type="PROSITE" id="PS51755">
    <property type="entry name" value="OMPR_PHOB"/>
    <property type="match status" value="1"/>
</dbReference>
<dbReference type="Pfam" id="PF00486">
    <property type="entry name" value="Trans_reg_C"/>
    <property type="match status" value="1"/>
</dbReference>
<gene>
    <name evidence="10" type="ORF">C7381_10292</name>
</gene>
<dbReference type="SMART" id="SM00862">
    <property type="entry name" value="Trans_reg_C"/>
    <property type="match status" value="1"/>
</dbReference>
<dbReference type="Pfam" id="PF00072">
    <property type="entry name" value="Response_reg"/>
    <property type="match status" value="1"/>
</dbReference>
<keyword evidence="11" id="KW-1185">Reference proteome</keyword>
<evidence type="ECO:0000256" key="3">
    <source>
        <dbReference type="ARBA" id="ARBA00023015"/>
    </source>
</evidence>
<dbReference type="SUPFAM" id="SSF46894">
    <property type="entry name" value="C-terminal effector domain of the bipartite response regulators"/>
    <property type="match status" value="1"/>
</dbReference>
<organism evidence="10 11">
    <name type="scientific">Ezakiella coagulans</name>
    <dbReference type="NCBI Taxonomy" id="46507"/>
    <lineage>
        <taxon>Bacteria</taxon>
        <taxon>Bacillati</taxon>
        <taxon>Bacillota</taxon>
        <taxon>Tissierellia</taxon>
        <taxon>Ezakiella</taxon>
    </lineage>
</organism>
<feature type="domain" description="Response regulatory" evidence="8">
    <location>
        <begin position="2"/>
        <end position="116"/>
    </location>
</feature>
<dbReference type="InterPro" id="IPR036388">
    <property type="entry name" value="WH-like_DNA-bd_sf"/>
</dbReference>
<dbReference type="EMBL" id="QEKV01000002">
    <property type="protein sequence ID" value="PVY95203.1"/>
    <property type="molecule type" value="Genomic_DNA"/>
</dbReference>
<dbReference type="CDD" id="cd00383">
    <property type="entry name" value="trans_reg_C"/>
    <property type="match status" value="1"/>
</dbReference>
<feature type="modified residue" description="4-aspartylphosphate" evidence="6">
    <location>
        <position position="51"/>
    </location>
</feature>
<dbReference type="InterPro" id="IPR039420">
    <property type="entry name" value="WalR-like"/>
</dbReference>
<evidence type="ECO:0000259" key="8">
    <source>
        <dbReference type="PROSITE" id="PS50110"/>
    </source>
</evidence>
<dbReference type="InterPro" id="IPR001789">
    <property type="entry name" value="Sig_transdc_resp-reg_receiver"/>
</dbReference>
<dbReference type="InterPro" id="IPR001867">
    <property type="entry name" value="OmpR/PhoB-type_DNA-bd"/>
</dbReference>
<keyword evidence="4 7" id="KW-0238">DNA-binding</keyword>
<dbReference type="GO" id="GO:0032993">
    <property type="term" value="C:protein-DNA complex"/>
    <property type="evidence" value="ECO:0007669"/>
    <property type="project" value="TreeGrafter"/>
</dbReference>
<dbReference type="Gene3D" id="1.10.10.10">
    <property type="entry name" value="Winged helix-like DNA-binding domain superfamily/Winged helix DNA-binding domain"/>
    <property type="match status" value="1"/>
</dbReference>
<sequence length="226" mass="25761">MRILLAEDEVSLSKALKVILERNNYSVDQVYDGEEALSFLSADNYDCLILDLMMPKVDGITVLKTMRKEGNMLPVIILTAKSEVDDKVLGLDSGANDYLTKPFNSRELLARIRAITRSKENNEGDSILKMGNTILMRDTFILKTDSGETRLQSKEFQILELLMQNKNKLISTERLMEKIWGFDSEAEINVVWVYISNLRKKLVSLDSNVEIKATRNAGYTLEERND</sequence>
<evidence type="ECO:0000256" key="4">
    <source>
        <dbReference type="ARBA" id="ARBA00023125"/>
    </source>
</evidence>
<dbReference type="SMART" id="SM00448">
    <property type="entry name" value="REC"/>
    <property type="match status" value="1"/>
</dbReference>
<dbReference type="PANTHER" id="PTHR48111:SF22">
    <property type="entry name" value="REGULATOR OF RPOS"/>
    <property type="match status" value="1"/>
</dbReference>
<evidence type="ECO:0000256" key="2">
    <source>
        <dbReference type="ARBA" id="ARBA00023012"/>
    </source>
</evidence>
<keyword evidence="3" id="KW-0805">Transcription regulation</keyword>
<evidence type="ECO:0000259" key="9">
    <source>
        <dbReference type="PROSITE" id="PS51755"/>
    </source>
</evidence>
<dbReference type="GO" id="GO:0005829">
    <property type="term" value="C:cytosol"/>
    <property type="evidence" value="ECO:0007669"/>
    <property type="project" value="TreeGrafter"/>
</dbReference>
<dbReference type="PANTHER" id="PTHR48111">
    <property type="entry name" value="REGULATOR OF RPOS"/>
    <property type="match status" value="1"/>
</dbReference>
<comment type="caution">
    <text evidence="10">The sequence shown here is derived from an EMBL/GenBank/DDBJ whole genome shotgun (WGS) entry which is preliminary data.</text>
</comment>
<evidence type="ECO:0000256" key="7">
    <source>
        <dbReference type="PROSITE-ProRule" id="PRU01091"/>
    </source>
</evidence>
<feature type="domain" description="OmpR/PhoB-type" evidence="9">
    <location>
        <begin position="125"/>
        <end position="223"/>
    </location>
</feature>
<dbReference type="InterPro" id="IPR016032">
    <property type="entry name" value="Sig_transdc_resp-reg_C-effctor"/>
</dbReference>
<dbReference type="Gene3D" id="6.10.250.690">
    <property type="match status" value="1"/>
</dbReference>